<dbReference type="RefSeq" id="WP_211675627.1">
    <property type="nucleotide sequence ID" value="NZ_BAABFX010000003.1"/>
</dbReference>
<comment type="caution">
    <text evidence="5">The sequence shown here is derived from an EMBL/GenBank/DDBJ whole genome shotgun (WGS) entry which is preliminary data.</text>
</comment>
<evidence type="ECO:0000313" key="6">
    <source>
        <dbReference type="Proteomes" id="UP001500390"/>
    </source>
</evidence>
<dbReference type="CDD" id="cd00090">
    <property type="entry name" value="HTH_ARSR"/>
    <property type="match status" value="1"/>
</dbReference>
<dbReference type="InterPro" id="IPR001845">
    <property type="entry name" value="HTH_ArsR_DNA-bd_dom"/>
</dbReference>
<organism evidence="5 6">
    <name type="scientific">Ornithinibacter aureus</name>
    <dbReference type="NCBI Taxonomy" id="622664"/>
    <lineage>
        <taxon>Bacteria</taxon>
        <taxon>Bacillati</taxon>
        <taxon>Actinomycetota</taxon>
        <taxon>Actinomycetes</taxon>
        <taxon>Micrococcales</taxon>
        <taxon>Intrasporangiaceae</taxon>
        <taxon>Ornithinibacter</taxon>
    </lineage>
</organism>
<sequence length="122" mass="13389">MGDDEAVLAELLRALADPVRLAVVDELGRGPRPAGELADVAGVSAPTMSKHLRTLLRAGVVTDERRADDARVRVFRLRGESVVAVRAWLDQVQAGWDEQLAAFARHVEDRREDGADDGRHRT</sequence>
<dbReference type="Gene3D" id="1.10.10.10">
    <property type="entry name" value="Winged helix-like DNA-binding domain superfamily/Winged helix DNA-binding domain"/>
    <property type="match status" value="1"/>
</dbReference>
<accession>A0ABP8J7N0</accession>
<keyword evidence="1" id="KW-0805">Transcription regulation</keyword>
<keyword evidence="3" id="KW-0804">Transcription</keyword>
<dbReference type="PROSITE" id="PS50987">
    <property type="entry name" value="HTH_ARSR_2"/>
    <property type="match status" value="1"/>
</dbReference>
<dbReference type="EMBL" id="BAABFX010000003">
    <property type="protein sequence ID" value="GAA4386493.1"/>
    <property type="molecule type" value="Genomic_DNA"/>
</dbReference>
<dbReference type="Proteomes" id="UP001500390">
    <property type="component" value="Unassembled WGS sequence"/>
</dbReference>
<dbReference type="PRINTS" id="PR00778">
    <property type="entry name" value="HTHARSR"/>
</dbReference>
<dbReference type="SMART" id="SM00418">
    <property type="entry name" value="HTH_ARSR"/>
    <property type="match status" value="1"/>
</dbReference>
<dbReference type="SUPFAM" id="SSF46785">
    <property type="entry name" value="Winged helix' DNA-binding domain"/>
    <property type="match status" value="1"/>
</dbReference>
<evidence type="ECO:0000256" key="2">
    <source>
        <dbReference type="ARBA" id="ARBA00023125"/>
    </source>
</evidence>
<evidence type="ECO:0000256" key="1">
    <source>
        <dbReference type="ARBA" id="ARBA00023015"/>
    </source>
</evidence>
<evidence type="ECO:0000259" key="4">
    <source>
        <dbReference type="PROSITE" id="PS50987"/>
    </source>
</evidence>
<name>A0ABP8J7N0_9MICO</name>
<keyword evidence="2" id="KW-0238">DNA-binding</keyword>
<gene>
    <name evidence="5" type="ORF">GCM10023153_00170</name>
</gene>
<dbReference type="InterPro" id="IPR036390">
    <property type="entry name" value="WH_DNA-bd_sf"/>
</dbReference>
<protein>
    <submittedName>
        <fullName evidence="5">Metalloregulator ArsR/SmtB family transcription factor</fullName>
    </submittedName>
</protein>
<dbReference type="InterPro" id="IPR036388">
    <property type="entry name" value="WH-like_DNA-bd_sf"/>
</dbReference>
<dbReference type="Pfam" id="PF12840">
    <property type="entry name" value="HTH_20"/>
    <property type="match status" value="1"/>
</dbReference>
<dbReference type="InterPro" id="IPR051081">
    <property type="entry name" value="HTH_MetalResp_TranReg"/>
</dbReference>
<reference evidence="6" key="1">
    <citation type="journal article" date="2019" name="Int. J. Syst. Evol. Microbiol.">
        <title>The Global Catalogue of Microorganisms (GCM) 10K type strain sequencing project: providing services to taxonomists for standard genome sequencing and annotation.</title>
        <authorList>
            <consortium name="The Broad Institute Genomics Platform"/>
            <consortium name="The Broad Institute Genome Sequencing Center for Infectious Disease"/>
            <person name="Wu L."/>
            <person name="Ma J."/>
        </authorList>
    </citation>
    <scope>NUCLEOTIDE SEQUENCE [LARGE SCALE GENOMIC DNA]</scope>
    <source>
        <strain evidence="6">JCM 17738</strain>
    </source>
</reference>
<evidence type="ECO:0000256" key="3">
    <source>
        <dbReference type="ARBA" id="ARBA00023163"/>
    </source>
</evidence>
<dbReference type="InterPro" id="IPR011991">
    <property type="entry name" value="ArsR-like_HTH"/>
</dbReference>
<proteinExistence type="predicted"/>
<keyword evidence="6" id="KW-1185">Reference proteome</keyword>
<evidence type="ECO:0000313" key="5">
    <source>
        <dbReference type="EMBL" id="GAA4386493.1"/>
    </source>
</evidence>
<dbReference type="PANTHER" id="PTHR33154:SF18">
    <property type="entry name" value="ARSENICAL RESISTANCE OPERON REPRESSOR"/>
    <property type="match status" value="1"/>
</dbReference>
<dbReference type="NCBIfam" id="NF033788">
    <property type="entry name" value="HTH_metalloreg"/>
    <property type="match status" value="1"/>
</dbReference>
<feature type="domain" description="HTH arsR-type" evidence="4">
    <location>
        <begin position="1"/>
        <end position="94"/>
    </location>
</feature>
<dbReference type="PANTHER" id="PTHR33154">
    <property type="entry name" value="TRANSCRIPTIONAL REGULATOR, ARSR FAMILY"/>
    <property type="match status" value="1"/>
</dbReference>